<feature type="compositionally biased region" description="Basic and acidic residues" evidence="1">
    <location>
        <begin position="60"/>
        <end position="82"/>
    </location>
</feature>
<dbReference type="AlphaFoldDB" id="A0A218X4N0"/>
<gene>
    <name evidence="2" type="ORF">CDL15_Pgr023091</name>
    <name evidence="3" type="ORF">CRG98_025707</name>
</gene>
<evidence type="ECO:0000256" key="1">
    <source>
        <dbReference type="SAM" id="MobiDB-lite"/>
    </source>
</evidence>
<proteinExistence type="predicted"/>
<sequence length="96" mass="10700">MMMSMFSSFEALSAETSFGQKLSFSAGPSWRLPSKAKDEPAVSADEKRSKEADSDSAAPQRKDVGGRPKSEEQQRRRPRFAPELDGVHCFETLVLY</sequence>
<dbReference type="Proteomes" id="UP000197138">
    <property type="component" value="Unassembled WGS sequence"/>
</dbReference>
<dbReference type="PANTHER" id="PTHR33641">
    <property type="entry name" value="OS06G0133500 PROTEIN"/>
    <property type="match status" value="1"/>
</dbReference>
<evidence type="ECO:0000313" key="5">
    <source>
        <dbReference type="Proteomes" id="UP000233551"/>
    </source>
</evidence>
<dbReference type="EMBL" id="PGOL01001823">
    <property type="protein sequence ID" value="PKI53913.1"/>
    <property type="molecule type" value="Genomic_DNA"/>
</dbReference>
<reference evidence="4" key="1">
    <citation type="journal article" date="2017" name="Plant J.">
        <title>The pomegranate (Punica granatum L.) genome and the genomics of punicalagin biosynthesis.</title>
        <authorList>
            <person name="Qin G."/>
            <person name="Xu C."/>
            <person name="Ming R."/>
            <person name="Tang H."/>
            <person name="Guyot R."/>
            <person name="Kramer E.M."/>
            <person name="Hu Y."/>
            <person name="Yi X."/>
            <person name="Qi Y."/>
            <person name="Xu X."/>
            <person name="Gao Z."/>
            <person name="Pan H."/>
            <person name="Jian J."/>
            <person name="Tian Y."/>
            <person name="Yue Z."/>
            <person name="Xu Y."/>
        </authorList>
    </citation>
    <scope>NUCLEOTIDE SEQUENCE [LARGE SCALE GENOMIC DNA]</scope>
    <source>
        <strain evidence="4">cv. Dabenzi</strain>
    </source>
</reference>
<reference evidence="3 5" key="3">
    <citation type="submission" date="2017-11" db="EMBL/GenBank/DDBJ databases">
        <title>De-novo sequencing of pomegranate (Punica granatum L.) genome.</title>
        <authorList>
            <person name="Akparov Z."/>
            <person name="Amiraslanov A."/>
            <person name="Hajiyeva S."/>
            <person name="Abbasov M."/>
            <person name="Kaur K."/>
            <person name="Hamwieh A."/>
            <person name="Solovyev V."/>
            <person name="Salamov A."/>
            <person name="Braich B."/>
            <person name="Kosarev P."/>
            <person name="Mahmoud A."/>
            <person name="Hajiyev E."/>
            <person name="Babayeva S."/>
            <person name="Izzatullayeva V."/>
            <person name="Mammadov A."/>
            <person name="Mammadov A."/>
            <person name="Sharifova S."/>
            <person name="Ojaghi J."/>
            <person name="Eynullazada K."/>
            <person name="Bayramov B."/>
            <person name="Abdulazimova A."/>
            <person name="Shahmuradov I."/>
        </authorList>
    </citation>
    <scope>NUCLEOTIDE SEQUENCE [LARGE SCALE GENOMIC DNA]</scope>
    <source>
        <strain evidence="3">AG2017</strain>
        <strain evidence="5">cv. AG2017</strain>
        <tissue evidence="3">Leaf</tissue>
    </source>
</reference>
<evidence type="ECO:0000313" key="3">
    <source>
        <dbReference type="EMBL" id="PKI53913.1"/>
    </source>
</evidence>
<name>A0A218X4N0_PUNGR</name>
<organism evidence="2 4">
    <name type="scientific">Punica granatum</name>
    <name type="common">Pomegranate</name>
    <dbReference type="NCBI Taxonomy" id="22663"/>
    <lineage>
        <taxon>Eukaryota</taxon>
        <taxon>Viridiplantae</taxon>
        <taxon>Streptophyta</taxon>
        <taxon>Embryophyta</taxon>
        <taxon>Tracheophyta</taxon>
        <taxon>Spermatophyta</taxon>
        <taxon>Magnoliopsida</taxon>
        <taxon>eudicotyledons</taxon>
        <taxon>Gunneridae</taxon>
        <taxon>Pentapetalae</taxon>
        <taxon>rosids</taxon>
        <taxon>malvids</taxon>
        <taxon>Myrtales</taxon>
        <taxon>Lythraceae</taxon>
        <taxon>Punica</taxon>
    </lineage>
</organism>
<feature type="compositionally biased region" description="Basic and acidic residues" evidence="1">
    <location>
        <begin position="35"/>
        <end position="53"/>
    </location>
</feature>
<feature type="region of interest" description="Disordered" evidence="1">
    <location>
        <begin position="25"/>
        <end position="82"/>
    </location>
</feature>
<dbReference type="EMBL" id="MTKT01002440">
    <property type="protein sequence ID" value="OWM79679.1"/>
    <property type="molecule type" value="Genomic_DNA"/>
</dbReference>
<keyword evidence="5" id="KW-1185">Reference proteome</keyword>
<evidence type="ECO:0000313" key="4">
    <source>
        <dbReference type="Proteomes" id="UP000197138"/>
    </source>
</evidence>
<protein>
    <submittedName>
        <fullName evidence="2">Uncharacterized protein</fullName>
    </submittedName>
</protein>
<dbReference type="GeneID" id="116205726"/>
<comment type="caution">
    <text evidence="2">The sequence shown here is derived from an EMBL/GenBank/DDBJ whole genome shotgun (WGS) entry which is preliminary data.</text>
</comment>
<dbReference type="OrthoDB" id="751010at2759"/>
<reference evidence="2" key="2">
    <citation type="submission" date="2017-06" db="EMBL/GenBank/DDBJ databases">
        <title>The pomegranate genome and the genomics of punicalagin biosynthesis.</title>
        <authorList>
            <person name="Xu C."/>
        </authorList>
    </citation>
    <scope>NUCLEOTIDE SEQUENCE [LARGE SCALE GENOMIC DNA]</scope>
    <source>
        <tissue evidence="2">Fresh leaf</tissue>
    </source>
</reference>
<evidence type="ECO:0000313" key="2">
    <source>
        <dbReference type="EMBL" id="OWM79679.1"/>
    </source>
</evidence>
<dbReference type="Proteomes" id="UP000233551">
    <property type="component" value="Unassembled WGS sequence"/>
</dbReference>
<dbReference type="PANTHER" id="PTHR33641:SF16">
    <property type="entry name" value="AVR9_CF-9 RAPIDLY ELICITED PROTEIN"/>
    <property type="match status" value="1"/>
</dbReference>
<accession>A0A218X4N0</accession>